<dbReference type="Proteomes" id="UP000481583">
    <property type="component" value="Unassembled WGS sequence"/>
</dbReference>
<proteinExistence type="predicted"/>
<dbReference type="Gene3D" id="3.20.20.80">
    <property type="entry name" value="Glycosidases"/>
    <property type="match status" value="1"/>
</dbReference>
<dbReference type="Pfam" id="PF08924">
    <property type="entry name" value="Rv2525c_GlyHyd-like"/>
    <property type="match status" value="1"/>
</dbReference>
<evidence type="ECO:0000259" key="2">
    <source>
        <dbReference type="Pfam" id="PF08924"/>
    </source>
</evidence>
<dbReference type="CDD" id="cd06418">
    <property type="entry name" value="GH25_BacA-like"/>
    <property type="match status" value="1"/>
</dbReference>
<dbReference type="EMBL" id="JAAKZV010000100">
    <property type="protein sequence ID" value="NGN66549.1"/>
    <property type="molecule type" value="Genomic_DNA"/>
</dbReference>
<dbReference type="InterPro" id="IPR017853">
    <property type="entry name" value="GH"/>
</dbReference>
<evidence type="ECO:0000256" key="1">
    <source>
        <dbReference type="SAM" id="SignalP"/>
    </source>
</evidence>
<feature type="signal peptide" evidence="1">
    <location>
        <begin position="1"/>
        <end position="27"/>
    </location>
</feature>
<accession>A0A6G4U2R4</accession>
<evidence type="ECO:0000313" key="3">
    <source>
        <dbReference type="EMBL" id="NGN66549.1"/>
    </source>
</evidence>
<dbReference type="SUPFAM" id="SSF51445">
    <property type="entry name" value="(Trans)glycosidases"/>
    <property type="match status" value="1"/>
</dbReference>
<organism evidence="3 4">
    <name type="scientific">Streptomyces coryli</name>
    <dbReference type="NCBI Taxonomy" id="1128680"/>
    <lineage>
        <taxon>Bacteria</taxon>
        <taxon>Bacillati</taxon>
        <taxon>Actinomycetota</taxon>
        <taxon>Actinomycetes</taxon>
        <taxon>Kitasatosporales</taxon>
        <taxon>Streptomycetaceae</taxon>
        <taxon>Streptomyces</taxon>
    </lineage>
</organism>
<feature type="domain" description="Rv2525c-like glycoside hydrolase-like" evidence="2">
    <location>
        <begin position="69"/>
        <end position="279"/>
    </location>
</feature>
<feature type="chain" id="PRO_5026094775" evidence="1">
    <location>
        <begin position="28"/>
        <end position="288"/>
    </location>
</feature>
<dbReference type="InterPro" id="IPR015020">
    <property type="entry name" value="Rv2525c-like_Glyco_Hydro-like"/>
</dbReference>
<keyword evidence="1" id="KW-0732">Signal</keyword>
<dbReference type="RefSeq" id="WP_165239862.1">
    <property type="nucleotide sequence ID" value="NZ_JAAKZV010000100.1"/>
</dbReference>
<keyword evidence="4" id="KW-1185">Reference proteome</keyword>
<comment type="caution">
    <text evidence="3">The sequence shown here is derived from an EMBL/GenBank/DDBJ whole genome shotgun (WGS) entry which is preliminary data.</text>
</comment>
<gene>
    <name evidence="3" type="ORF">G5C51_21935</name>
</gene>
<evidence type="ECO:0000313" key="4">
    <source>
        <dbReference type="Proteomes" id="UP000481583"/>
    </source>
</evidence>
<name>A0A6G4U2R4_9ACTN</name>
<dbReference type="AlphaFoldDB" id="A0A6G4U2R4"/>
<protein>
    <submittedName>
        <fullName evidence="3">DUF1906 domain-containing protein</fullName>
    </submittedName>
</protein>
<reference evidence="3 4" key="1">
    <citation type="submission" date="2020-02" db="EMBL/GenBank/DDBJ databases">
        <title>Whole-genome analyses of novel actinobacteria.</title>
        <authorList>
            <person name="Sahin N."/>
        </authorList>
    </citation>
    <scope>NUCLEOTIDE SEQUENCE [LARGE SCALE GENOMIC DNA]</scope>
    <source>
        <strain evidence="3 4">A7024</strain>
    </source>
</reference>
<sequence>MHQLGSPTSRILVLAAALAALTGFAPAADPKPMAGQGAAETGRAAFGEKLFQGRAFDTCSAPPPATMRAWRKSPYRAVGIYYGGRGRHCQEQPYLTSYWLRAVHRMGWRVLPVYVGSQPPCIKGAKKAVRMHADAAKAAKAGRSEGRDAVARAKLLGMAKGSPLFLDIEAFSYKDAKCRATTLEFVRSWNREVDRRGWLPGFYSSANSGVRMMEQARRAGQDGMPEVMWFARWHIDPSLNKEPQLAADAWQPHRRVHQYAGNVEETHGGVKLMIDRNVVDAPTAVLEW</sequence>